<dbReference type="PANTHER" id="PTHR31072:SF148">
    <property type="entry name" value="TRANSCRIPTION FACTOR, TCP-RELATED"/>
    <property type="match status" value="1"/>
</dbReference>
<protein>
    <submittedName>
        <fullName evidence="9">Uncharacterized protein</fullName>
    </submittedName>
</protein>
<dbReference type="EMBL" id="JAMZMK010007701">
    <property type="protein sequence ID" value="KAI7743660.1"/>
    <property type="molecule type" value="Genomic_DNA"/>
</dbReference>
<evidence type="ECO:0000313" key="10">
    <source>
        <dbReference type="Proteomes" id="UP001206925"/>
    </source>
</evidence>
<evidence type="ECO:0000259" key="8">
    <source>
        <dbReference type="PROSITE" id="PS51370"/>
    </source>
</evidence>
<keyword evidence="4" id="KW-0238">DNA-binding</keyword>
<keyword evidence="2" id="KW-0217">Developmental protein</keyword>
<name>A0AAD5CMW3_AMBAR</name>
<proteinExistence type="predicted"/>
<evidence type="ECO:0000256" key="6">
    <source>
        <dbReference type="ARBA" id="ARBA00023242"/>
    </source>
</evidence>
<dbReference type="PANTHER" id="PTHR31072">
    <property type="entry name" value="TRANSCRIPTION FACTOR TCP4-RELATED"/>
    <property type="match status" value="1"/>
</dbReference>
<evidence type="ECO:0000313" key="9">
    <source>
        <dbReference type="EMBL" id="KAI7743660.1"/>
    </source>
</evidence>
<feature type="domain" description="TCP" evidence="7">
    <location>
        <begin position="61"/>
        <end position="119"/>
    </location>
</feature>
<gene>
    <name evidence="9" type="ORF">M8C21_031028</name>
</gene>
<dbReference type="Pfam" id="PF03634">
    <property type="entry name" value="TCP"/>
    <property type="match status" value="1"/>
</dbReference>
<organism evidence="9 10">
    <name type="scientific">Ambrosia artemisiifolia</name>
    <name type="common">Common ragweed</name>
    <dbReference type="NCBI Taxonomy" id="4212"/>
    <lineage>
        <taxon>Eukaryota</taxon>
        <taxon>Viridiplantae</taxon>
        <taxon>Streptophyta</taxon>
        <taxon>Embryophyta</taxon>
        <taxon>Tracheophyta</taxon>
        <taxon>Spermatophyta</taxon>
        <taxon>Magnoliopsida</taxon>
        <taxon>eudicotyledons</taxon>
        <taxon>Gunneridae</taxon>
        <taxon>Pentapetalae</taxon>
        <taxon>asterids</taxon>
        <taxon>campanulids</taxon>
        <taxon>Asterales</taxon>
        <taxon>Asteraceae</taxon>
        <taxon>Asteroideae</taxon>
        <taxon>Heliantheae alliance</taxon>
        <taxon>Heliantheae</taxon>
        <taxon>Ambrosia</taxon>
    </lineage>
</organism>
<feature type="domain" description="R" evidence="8">
    <location>
        <begin position="185"/>
        <end position="202"/>
    </location>
</feature>
<dbReference type="GO" id="GO:2000032">
    <property type="term" value="P:regulation of secondary shoot formation"/>
    <property type="evidence" value="ECO:0007669"/>
    <property type="project" value="TreeGrafter"/>
</dbReference>
<dbReference type="InterPro" id="IPR017888">
    <property type="entry name" value="CYC/TB1_R_domain"/>
</dbReference>
<dbReference type="Proteomes" id="UP001206925">
    <property type="component" value="Unassembled WGS sequence"/>
</dbReference>
<keyword evidence="6" id="KW-0539">Nucleus</keyword>
<evidence type="ECO:0000256" key="2">
    <source>
        <dbReference type="ARBA" id="ARBA00022473"/>
    </source>
</evidence>
<dbReference type="GO" id="GO:0003700">
    <property type="term" value="F:DNA-binding transcription factor activity"/>
    <property type="evidence" value="ECO:0007669"/>
    <property type="project" value="InterPro"/>
</dbReference>
<comment type="subcellular location">
    <subcellularLocation>
        <location evidence="1">Nucleus</location>
    </subcellularLocation>
</comment>
<dbReference type="AlphaFoldDB" id="A0AAD5CMW3"/>
<dbReference type="PROSITE" id="PS51370">
    <property type="entry name" value="R"/>
    <property type="match status" value="1"/>
</dbReference>
<accession>A0AAD5CMW3</accession>
<evidence type="ECO:0000256" key="5">
    <source>
        <dbReference type="ARBA" id="ARBA00023163"/>
    </source>
</evidence>
<dbReference type="GO" id="GO:0005634">
    <property type="term" value="C:nucleus"/>
    <property type="evidence" value="ECO:0007669"/>
    <property type="project" value="UniProtKB-SubCell"/>
</dbReference>
<evidence type="ECO:0000256" key="3">
    <source>
        <dbReference type="ARBA" id="ARBA00023015"/>
    </source>
</evidence>
<keyword evidence="5" id="KW-0804">Transcription</keyword>
<reference evidence="9" key="1">
    <citation type="submission" date="2022-06" db="EMBL/GenBank/DDBJ databases">
        <title>Uncovering the hologenomic basis of an extraordinary plant invasion.</title>
        <authorList>
            <person name="Bieker V.C."/>
            <person name="Martin M.D."/>
            <person name="Gilbert T."/>
            <person name="Hodgins K."/>
            <person name="Battlay P."/>
            <person name="Petersen B."/>
            <person name="Wilson J."/>
        </authorList>
    </citation>
    <scope>NUCLEOTIDE SEQUENCE</scope>
    <source>
        <strain evidence="9">AA19_3_7</strain>
        <tissue evidence="9">Leaf</tissue>
    </source>
</reference>
<keyword evidence="3" id="KW-0805">Transcription regulation</keyword>
<dbReference type="InterPro" id="IPR005333">
    <property type="entry name" value="Transcription_factor_TCP"/>
</dbReference>
<evidence type="ECO:0000256" key="1">
    <source>
        <dbReference type="ARBA" id="ARBA00004123"/>
    </source>
</evidence>
<dbReference type="InterPro" id="IPR017887">
    <property type="entry name" value="TF_TCP_subgr"/>
</dbReference>
<sequence length="309" mass="35203">MHPSYINSNCNTSFSNMQSIMEASSYNIHNKFLAKDDDGGNRSNGHVILENKCLMGKRSVKKDRHSNINTARGPRDRRMRLSIDVAKKFFKLQDMLGFDKASNTIQWLLMKSKPAIEQLNNVSPSSASECEVDLSGIDDLLMEKSINSRNKEKVNSCSGNKRKKRVERGVGNNIVCINNNNSLAKEAREKARARARKRTTEKRNIIKLGSDQYSKLTPSVDQVIDQNKNQLKPWIPFGEDQVRLTDQGEYRNSHLQVKQQIVGDDSSMMMSSNWSPSFLFNYHHTLGPCHEHQFSDLQILGNLWEGNNN</sequence>
<evidence type="ECO:0000259" key="7">
    <source>
        <dbReference type="PROSITE" id="PS51369"/>
    </source>
</evidence>
<evidence type="ECO:0000256" key="4">
    <source>
        <dbReference type="ARBA" id="ARBA00023125"/>
    </source>
</evidence>
<comment type="caution">
    <text evidence="9">The sequence shown here is derived from an EMBL/GenBank/DDBJ whole genome shotgun (WGS) entry which is preliminary data.</text>
</comment>
<dbReference type="PROSITE" id="PS51369">
    <property type="entry name" value="TCP"/>
    <property type="match status" value="1"/>
</dbReference>
<keyword evidence="10" id="KW-1185">Reference proteome</keyword>
<dbReference type="GO" id="GO:0043565">
    <property type="term" value="F:sequence-specific DNA binding"/>
    <property type="evidence" value="ECO:0007669"/>
    <property type="project" value="TreeGrafter"/>
</dbReference>